<organism evidence="3 4">
    <name type="scientific">Dethiosulfatarculus sandiegensis</name>
    <dbReference type="NCBI Taxonomy" id="1429043"/>
    <lineage>
        <taxon>Bacteria</taxon>
        <taxon>Pseudomonadati</taxon>
        <taxon>Thermodesulfobacteriota</taxon>
        <taxon>Desulfarculia</taxon>
        <taxon>Desulfarculales</taxon>
        <taxon>Desulfarculaceae</taxon>
        <taxon>Dethiosulfatarculus</taxon>
    </lineage>
</organism>
<feature type="domain" description="DUF1214" evidence="1">
    <location>
        <begin position="351"/>
        <end position="458"/>
    </location>
</feature>
<dbReference type="AlphaFoldDB" id="A0A0D2HJD4"/>
<feature type="domain" description="DUF1254" evidence="2">
    <location>
        <begin position="73"/>
        <end position="197"/>
    </location>
</feature>
<dbReference type="PANTHER" id="PTHR36509:SF3">
    <property type="entry name" value="SIGNAL PEPTIDE PROTEIN"/>
    <property type="match status" value="1"/>
</dbReference>
<dbReference type="InterPro" id="IPR010621">
    <property type="entry name" value="DUF1214"/>
</dbReference>
<dbReference type="OrthoDB" id="272779at2"/>
<dbReference type="EMBL" id="AZAC01000083">
    <property type="protein sequence ID" value="KIX10783.1"/>
    <property type="molecule type" value="Genomic_DNA"/>
</dbReference>
<dbReference type="InterPro" id="IPR037050">
    <property type="entry name" value="DUF1254_sf"/>
</dbReference>
<dbReference type="Pfam" id="PF06863">
    <property type="entry name" value="DUF1254"/>
    <property type="match status" value="1"/>
</dbReference>
<dbReference type="InParanoid" id="A0A0D2HJD4"/>
<gene>
    <name evidence="3" type="ORF">X474_27630</name>
</gene>
<dbReference type="PANTHER" id="PTHR36509">
    <property type="entry name" value="BLL3101 PROTEIN"/>
    <property type="match status" value="1"/>
</dbReference>
<sequence length="474" mass="53383">MVLTIPAWAESINSRLGNLTFTSGYPTNQTIKKLYDELDFQRAVQAYLWALPMASYGAMADAHIKLGCGPNAVLVAEKSAEQQQLVLTANQDTVYMSGVLDLRNGPMVMELPAGLLGTLNNIWQQPLVNLGGPFSPEQNRGGRFLILPPEYKGPMPKLAHHVVKSDTNIAIFYVRAIPQTRDDFPKLVKIMHQYRQYKLSDAQNPPKMRFISLSGEKANLLTNEGLTYFETLARYINENPPRAQDMAMLGILETLGISHGREFKPDDRMEKTLSQAALVGRAMAKVIAWQPRTPGKVLYAYPGKRQWKNIFFGDPTFHTPNYMAIDQRTRYTWEAIGTSLSMAVSVPGQGSQYIGTYRDAEGKWLSGEDTYKIKLPKNVPAKMFWSLTCYDNETRSLIQNDLGRPLVGSVHGVKSNPDGSFDLYFSPELPQGVVRGNWVQTNPGKGWFAYIRLYGPEKPFFDKKWIPGDFERIK</sequence>
<dbReference type="Pfam" id="PF06742">
    <property type="entry name" value="DUF1214"/>
    <property type="match status" value="1"/>
</dbReference>
<dbReference type="Gene3D" id="2.60.120.600">
    <property type="entry name" value="Domain of unknown function DUF1214, C-terminal domain"/>
    <property type="match status" value="1"/>
</dbReference>
<dbReference type="STRING" id="1429043.X474_27630"/>
<dbReference type="RefSeq" id="WP_052515632.1">
    <property type="nucleotide sequence ID" value="NZ_AZAC01000083.1"/>
</dbReference>
<dbReference type="Gene3D" id="1.10.3360.10">
    <property type="entry name" value="VPA0735-like domain"/>
    <property type="match status" value="1"/>
</dbReference>
<proteinExistence type="predicted"/>
<comment type="caution">
    <text evidence="3">The sequence shown here is derived from an EMBL/GenBank/DDBJ whole genome shotgun (WGS) entry which is preliminary data.</text>
</comment>
<keyword evidence="4" id="KW-1185">Reference proteome</keyword>
<reference evidence="3 4" key="1">
    <citation type="submission" date="2013-11" db="EMBL/GenBank/DDBJ databases">
        <title>Metagenomic analysis of a methanogenic consortium involved in long chain n-alkane degradation.</title>
        <authorList>
            <person name="Davidova I.A."/>
            <person name="Callaghan A.V."/>
            <person name="Wawrik B."/>
            <person name="Pruitt S."/>
            <person name="Marks C."/>
            <person name="Duncan K.E."/>
            <person name="Suflita J.M."/>
        </authorList>
    </citation>
    <scope>NUCLEOTIDE SEQUENCE [LARGE SCALE GENOMIC DNA]</scope>
    <source>
        <strain evidence="3 4">SPR</strain>
    </source>
</reference>
<dbReference type="Gene3D" id="2.60.40.1610">
    <property type="entry name" value="Domain of unknown function DUF1254"/>
    <property type="match status" value="1"/>
</dbReference>
<evidence type="ECO:0000313" key="3">
    <source>
        <dbReference type="EMBL" id="KIX10783.1"/>
    </source>
</evidence>
<dbReference type="Proteomes" id="UP000032233">
    <property type="component" value="Unassembled WGS sequence"/>
</dbReference>
<dbReference type="SUPFAM" id="SSF160935">
    <property type="entry name" value="VPA0735-like"/>
    <property type="match status" value="1"/>
</dbReference>
<dbReference type="InterPro" id="IPR010679">
    <property type="entry name" value="DUF1254"/>
</dbReference>
<evidence type="ECO:0000313" key="4">
    <source>
        <dbReference type="Proteomes" id="UP000032233"/>
    </source>
</evidence>
<accession>A0A0D2HJD4</accession>
<evidence type="ECO:0000259" key="1">
    <source>
        <dbReference type="Pfam" id="PF06742"/>
    </source>
</evidence>
<name>A0A0D2HJD4_9BACT</name>
<dbReference type="InterPro" id="IPR037049">
    <property type="entry name" value="DUF1214_C_sf"/>
</dbReference>
<evidence type="ECO:0000259" key="2">
    <source>
        <dbReference type="Pfam" id="PF06863"/>
    </source>
</evidence>
<protein>
    <submittedName>
        <fullName evidence="3">Uncharacterized protein</fullName>
    </submittedName>
</protein>